<dbReference type="Proteomes" id="UP001234202">
    <property type="component" value="Unassembled WGS sequence"/>
</dbReference>
<comment type="caution">
    <text evidence="1">The sequence shown here is derived from an EMBL/GenBank/DDBJ whole genome shotgun (WGS) entry which is preliminary data.</text>
</comment>
<sequence>MPFKHSDSLLSVGSIKVGTDTRRMSSSLRQSVTARRVSQGGNVTTLFEEQTVIEKTSTAKQLYASVSAETSRRPSAVDARANSRNRRSSRALHEIPVQARPTQRSLSQHQLLLLTPFGSSLPLVSPSATSLTCTTSSTVGHGFPTRPESVGCVPLARNGQSTNGEPPVVSMLESVRQPRLAGSLLSVGMAKSTSMPAFTQRETEANVAKDADLGLSRGDSFIWMDDSSSDQEEDLALITPPEPKALSSGGFADAQAEFFSTKWRQQDRPLFANPFGDMILSKPTPCDEINQAPHETSPGRYNVPELRLPDESNDPPSPTRRRPSLPRYRSSPELHYTSSDGAGLNILFSMSDGVNGNAWTGGTVESTSSSDSVTDSVSSRQSCAVLMRRSDDEGEQTLVNLLPRLSTNSRSLIAGMKRPSLTFGDPLDGSATGMKRQSIASRRGSWAQASFIDFSPPAVTLGREYRSRFNSVDSAMTRNSDAGSFFGSFSGSDWMKPYDSKNEEWTRRSADFSSIGIRRGSETSARRRSSLMRTAYANSSLNRLGSMTLSAAAPIETQFPDSTHRETANPGPTRGFRFGSALSSLSGIVSSEKTLREEDEGADSQDWQTRRASWCEL</sequence>
<evidence type="ECO:0000313" key="1">
    <source>
        <dbReference type="EMBL" id="KAJ9124524.1"/>
    </source>
</evidence>
<protein>
    <submittedName>
        <fullName evidence="1">Uncharacterized protein</fullName>
    </submittedName>
</protein>
<keyword evidence="2" id="KW-1185">Reference proteome</keyword>
<organism evidence="1 2">
    <name type="scientific">Naganishia onofrii</name>
    <dbReference type="NCBI Taxonomy" id="1851511"/>
    <lineage>
        <taxon>Eukaryota</taxon>
        <taxon>Fungi</taxon>
        <taxon>Dikarya</taxon>
        <taxon>Basidiomycota</taxon>
        <taxon>Agaricomycotina</taxon>
        <taxon>Tremellomycetes</taxon>
        <taxon>Filobasidiales</taxon>
        <taxon>Filobasidiaceae</taxon>
        <taxon>Naganishia</taxon>
    </lineage>
</organism>
<accession>A0ACC2XKH0</accession>
<proteinExistence type="predicted"/>
<reference evidence="1" key="1">
    <citation type="submission" date="2023-04" db="EMBL/GenBank/DDBJ databases">
        <title>Draft Genome sequencing of Naganishia species isolated from polar environments using Oxford Nanopore Technology.</title>
        <authorList>
            <person name="Leo P."/>
            <person name="Venkateswaran K."/>
        </authorList>
    </citation>
    <scope>NUCLEOTIDE SEQUENCE</scope>
    <source>
        <strain evidence="1">DBVPG 5303</strain>
    </source>
</reference>
<gene>
    <name evidence="1" type="ORF">QFC24_003316</name>
</gene>
<evidence type="ECO:0000313" key="2">
    <source>
        <dbReference type="Proteomes" id="UP001234202"/>
    </source>
</evidence>
<dbReference type="EMBL" id="JASBWV010000010">
    <property type="protein sequence ID" value="KAJ9124524.1"/>
    <property type="molecule type" value="Genomic_DNA"/>
</dbReference>
<name>A0ACC2XKH0_9TREE</name>